<dbReference type="Proteomes" id="UP000324222">
    <property type="component" value="Unassembled WGS sequence"/>
</dbReference>
<feature type="compositionally biased region" description="Polar residues" evidence="1">
    <location>
        <begin position="1"/>
        <end position="10"/>
    </location>
</feature>
<feature type="region of interest" description="Disordered" evidence="1">
    <location>
        <begin position="62"/>
        <end position="86"/>
    </location>
</feature>
<reference evidence="2 3" key="1">
    <citation type="submission" date="2019-05" db="EMBL/GenBank/DDBJ databases">
        <title>Another draft genome of Portunus trituberculatus and its Hox gene families provides insights of decapod evolution.</title>
        <authorList>
            <person name="Jeong J.-H."/>
            <person name="Song I."/>
            <person name="Kim S."/>
            <person name="Choi T."/>
            <person name="Kim D."/>
            <person name="Ryu S."/>
            <person name="Kim W."/>
        </authorList>
    </citation>
    <scope>NUCLEOTIDE SEQUENCE [LARGE SCALE GENOMIC DNA]</scope>
    <source>
        <tissue evidence="2">Muscle</tissue>
    </source>
</reference>
<evidence type="ECO:0000313" key="2">
    <source>
        <dbReference type="EMBL" id="MPD04054.1"/>
    </source>
</evidence>
<sequence length="86" mass="9745">MTQDANQRSANIPWKRVAGTDKRESYKTPGNWVFQPPHHTAGVMEAALKKVLRLQKGAQEVISPTDYHPSEGIYPPHPRHLPRLPL</sequence>
<feature type="region of interest" description="Disordered" evidence="1">
    <location>
        <begin position="1"/>
        <end position="33"/>
    </location>
</feature>
<organism evidence="2 3">
    <name type="scientific">Portunus trituberculatus</name>
    <name type="common">Swimming crab</name>
    <name type="synonym">Neptunus trituberculatus</name>
    <dbReference type="NCBI Taxonomy" id="210409"/>
    <lineage>
        <taxon>Eukaryota</taxon>
        <taxon>Metazoa</taxon>
        <taxon>Ecdysozoa</taxon>
        <taxon>Arthropoda</taxon>
        <taxon>Crustacea</taxon>
        <taxon>Multicrustacea</taxon>
        <taxon>Malacostraca</taxon>
        <taxon>Eumalacostraca</taxon>
        <taxon>Eucarida</taxon>
        <taxon>Decapoda</taxon>
        <taxon>Pleocyemata</taxon>
        <taxon>Brachyura</taxon>
        <taxon>Eubrachyura</taxon>
        <taxon>Portunoidea</taxon>
        <taxon>Portunidae</taxon>
        <taxon>Portuninae</taxon>
        <taxon>Portunus</taxon>
    </lineage>
</organism>
<feature type="compositionally biased region" description="Basic residues" evidence="1">
    <location>
        <begin position="77"/>
        <end position="86"/>
    </location>
</feature>
<comment type="caution">
    <text evidence="2">The sequence shown here is derived from an EMBL/GenBank/DDBJ whole genome shotgun (WGS) entry which is preliminary data.</text>
</comment>
<evidence type="ECO:0000313" key="3">
    <source>
        <dbReference type="Proteomes" id="UP000324222"/>
    </source>
</evidence>
<evidence type="ECO:0000256" key="1">
    <source>
        <dbReference type="SAM" id="MobiDB-lite"/>
    </source>
</evidence>
<name>A0A5B7KBG0_PORTR</name>
<dbReference type="EMBL" id="VSRR010139237">
    <property type="protein sequence ID" value="MPD04054.1"/>
    <property type="molecule type" value="Genomic_DNA"/>
</dbReference>
<protein>
    <submittedName>
        <fullName evidence="2">Uncharacterized protein</fullName>
    </submittedName>
</protein>
<dbReference type="AlphaFoldDB" id="A0A5B7KBG0"/>
<accession>A0A5B7KBG0</accession>
<proteinExistence type="predicted"/>
<keyword evidence="3" id="KW-1185">Reference proteome</keyword>
<gene>
    <name evidence="2" type="ORF">E2C01_099723</name>
</gene>